<comment type="caution">
    <text evidence="3">The sequence shown here is derived from an EMBL/GenBank/DDBJ whole genome shotgun (WGS) entry which is preliminary data.</text>
</comment>
<protein>
    <recommendedName>
        <fullName evidence="2">Putative Flp pilus-assembly TadG-like N-terminal domain-containing protein</fullName>
    </recommendedName>
</protein>
<keyword evidence="4" id="KW-1185">Reference proteome</keyword>
<accession>A0A5N8WC70</accession>
<proteinExistence type="predicted"/>
<evidence type="ECO:0000313" key="3">
    <source>
        <dbReference type="EMBL" id="MPY44732.1"/>
    </source>
</evidence>
<organism evidence="3 4">
    <name type="scientific">Streptomyces phyllanthi</name>
    <dbReference type="NCBI Taxonomy" id="1803180"/>
    <lineage>
        <taxon>Bacteria</taxon>
        <taxon>Bacillati</taxon>
        <taxon>Actinomycetota</taxon>
        <taxon>Actinomycetes</taxon>
        <taxon>Kitasatosporales</taxon>
        <taxon>Streptomycetaceae</taxon>
        <taxon>Streptomyces</taxon>
    </lineage>
</organism>
<evidence type="ECO:0000256" key="1">
    <source>
        <dbReference type="SAM" id="Phobius"/>
    </source>
</evidence>
<dbReference type="InterPro" id="IPR028087">
    <property type="entry name" value="Tad_N"/>
</dbReference>
<dbReference type="OrthoDB" id="4337756at2"/>
<evidence type="ECO:0000313" key="4">
    <source>
        <dbReference type="Proteomes" id="UP000326979"/>
    </source>
</evidence>
<dbReference type="Pfam" id="PF13400">
    <property type="entry name" value="Tad"/>
    <property type="match status" value="1"/>
</dbReference>
<name>A0A5N8WC70_9ACTN</name>
<keyword evidence="1" id="KW-0812">Transmembrane</keyword>
<feature type="transmembrane region" description="Helical" evidence="1">
    <location>
        <begin position="16"/>
        <end position="35"/>
    </location>
</feature>
<keyword evidence="1" id="KW-1133">Transmembrane helix</keyword>
<keyword evidence="1" id="KW-0472">Membrane</keyword>
<reference evidence="3 4" key="1">
    <citation type="submission" date="2019-07" db="EMBL/GenBank/DDBJ databases">
        <title>New species of Amycolatopsis and Streptomyces.</title>
        <authorList>
            <person name="Duangmal K."/>
            <person name="Teo W.F.A."/>
            <person name="Lipun K."/>
        </authorList>
    </citation>
    <scope>NUCLEOTIDE SEQUENCE [LARGE SCALE GENOMIC DNA]</scope>
    <source>
        <strain evidence="3 4">TISTR 2346</strain>
    </source>
</reference>
<evidence type="ECO:0000259" key="2">
    <source>
        <dbReference type="Pfam" id="PF13400"/>
    </source>
</evidence>
<dbReference type="AlphaFoldDB" id="A0A5N8WC70"/>
<feature type="domain" description="Putative Flp pilus-assembly TadG-like N-terminal" evidence="2">
    <location>
        <begin position="11"/>
        <end position="57"/>
    </location>
</feature>
<sequence>MTPTRLRGDTGQTLPIYIWLTTILLFAALAFFAFAQAAFARNGAQSAADAAALAAAQEARDELVLKLGDAVGGDDNWLDWLELPDDIQLPDNGAPAAELLAAENDSTVQVGPEYVVVDGYPGLRVGIQTDYTVGDSIIPGTEGMQATADATAVIQPRCEFAVDADPTKPVTLDCDGQTVNIDPEDFDLDDLPDASVMFSVRLAE</sequence>
<dbReference type="EMBL" id="VJZE01000356">
    <property type="protein sequence ID" value="MPY44732.1"/>
    <property type="molecule type" value="Genomic_DNA"/>
</dbReference>
<dbReference type="Proteomes" id="UP000326979">
    <property type="component" value="Unassembled WGS sequence"/>
</dbReference>
<dbReference type="RefSeq" id="WP_152789701.1">
    <property type="nucleotide sequence ID" value="NZ_JBHUMN010000039.1"/>
</dbReference>
<gene>
    <name evidence="3" type="ORF">FNH04_33960</name>
</gene>